<sequence>MKTLGVAAAAAIAFAPFAVLPVQQAPPAHAGPLCPNEPNLAGNPRYEQLHQQCLQAEQNQNECFDATGCTPGDPCVVGSPIERGACADARAAGQLPK</sequence>
<dbReference type="AlphaFoldDB" id="A0A1A2ZVG3"/>
<proteinExistence type="predicted"/>
<dbReference type="Proteomes" id="UP000093592">
    <property type="component" value="Unassembled WGS sequence"/>
</dbReference>
<evidence type="ECO:0000313" key="3">
    <source>
        <dbReference type="Proteomes" id="UP000093592"/>
    </source>
</evidence>
<feature type="signal peptide" evidence="1">
    <location>
        <begin position="1"/>
        <end position="30"/>
    </location>
</feature>
<evidence type="ECO:0008006" key="4">
    <source>
        <dbReference type="Google" id="ProtNLM"/>
    </source>
</evidence>
<name>A0A1A2ZVG3_9MYCO</name>
<keyword evidence="1" id="KW-0732">Signal</keyword>
<reference evidence="3" key="1">
    <citation type="submission" date="2016-06" db="EMBL/GenBank/DDBJ databases">
        <authorList>
            <person name="Sutton G."/>
            <person name="Brinkac L."/>
            <person name="Sanka R."/>
            <person name="Adams M."/>
            <person name="Lau E."/>
            <person name="Sam S."/>
            <person name="Sreng N."/>
            <person name="Him V."/>
            <person name="Kerleguer A."/>
            <person name="Cheng S."/>
        </authorList>
    </citation>
    <scope>NUCLEOTIDE SEQUENCE [LARGE SCALE GENOMIC DNA]</scope>
    <source>
        <strain evidence="3">E861</strain>
    </source>
</reference>
<protein>
    <recommendedName>
        <fullName evidence="4">Intersectin-EH binding protein Ibp1</fullName>
    </recommendedName>
</protein>
<dbReference type="RefSeq" id="WP_065012574.1">
    <property type="nucleotide sequence ID" value="NZ_LZKJ01000008.1"/>
</dbReference>
<feature type="chain" id="PRO_5008319244" description="Intersectin-EH binding protein Ibp1" evidence="1">
    <location>
        <begin position="31"/>
        <end position="97"/>
    </location>
</feature>
<organism evidence="2 3">
    <name type="scientific">Mycobacterium kyorinense</name>
    <dbReference type="NCBI Taxonomy" id="487514"/>
    <lineage>
        <taxon>Bacteria</taxon>
        <taxon>Bacillati</taxon>
        <taxon>Actinomycetota</taxon>
        <taxon>Actinomycetes</taxon>
        <taxon>Mycobacteriales</taxon>
        <taxon>Mycobacteriaceae</taxon>
        <taxon>Mycobacterium</taxon>
    </lineage>
</organism>
<evidence type="ECO:0000313" key="2">
    <source>
        <dbReference type="EMBL" id="OBI53457.1"/>
    </source>
</evidence>
<evidence type="ECO:0000256" key="1">
    <source>
        <dbReference type="SAM" id="SignalP"/>
    </source>
</evidence>
<gene>
    <name evidence="2" type="ORF">A5707_11315</name>
</gene>
<dbReference type="EMBL" id="LZKJ01000008">
    <property type="protein sequence ID" value="OBI53457.1"/>
    <property type="molecule type" value="Genomic_DNA"/>
</dbReference>
<comment type="caution">
    <text evidence="2">The sequence shown here is derived from an EMBL/GenBank/DDBJ whole genome shotgun (WGS) entry which is preliminary data.</text>
</comment>
<accession>A0A1A2ZVG3</accession>